<accession>A0A2N1MXQ9</accession>
<evidence type="ECO:0000313" key="2">
    <source>
        <dbReference type="EMBL" id="PKK66443.1"/>
    </source>
</evidence>
<organism evidence="2 3">
    <name type="scientific">Rhizophagus irregularis</name>
    <dbReference type="NCBI Taxonomy" id="588596"/>
    <lineage>
        <taxon>Eukaryota</taxon>
        <taxon>Fungi</taxon>
        <taxon>Fungi incertae sedis</taxon>
        <taxon>Mucoromycota</taxon>
        <taxon>Glomeromycotina</taxon>
        <taxon>Glomeromycetes</taxon>
        <taxon>Glomerales</taxon>
        <taxon>Glomeraceae</taxon>
        <taxon>Rhizophagus</taxon>
    </lineage>
</organism>
<reference evidence="2 3" key="2">
    <citation type="submission" date="2017-10" db="EMBL/GenBank/DDBJ databases">
        <title>Extensive intraspecific genome diversity in a model arbuscular mycorrhizal fungus.</title>
        <authorList>
            <person name="Chen E.C.H."/>
            <person name="Morin E."/>
            <person name="Baudet D."/>
            <person name="Noel J."/>
            <person name="Ndikumana S."/>
            <person name="Charron P."/>
            <person name="St-Onge C."/>
            <person name="Giorgi J."/>
            <person name="Grigoriev I.V."/>
            <person name="Roux C."/>
            <person name="Martin F.M."/>
            <person name="Corradi N."/>
        </authorList>
    </citation>
    <scope>NUCLEOTIDE SEQUENCE [LARGE SCALE GENOMIC DNA]</scope>
    <source>
        <strain evidence="2 3">C2</strain>
    </source>
</reference>
<keyword evidence="1" id="KW-0812">Transmembrane</keyword>
<comment type="caution">
    <text evidence="2">The sequence shown here is derived from an EMBL/GenBank/DDBJ whole genome shotgun (WGS) entry which is preliminary data.</text>
</comment>
<dbReference type="EMBL" id="LLXL01001092">
    <property type="protein sequence ID" value="PKK66443.1"/>
    <property type="molecule type" value="Genomic_DNA"/>
</dbReference>
<dbReference type="AlphaFoldDB" id="A0A2N1MXQ9"/>
<evidence type="ECO:0008006" key="4">
    <source>
        <dbReference type="Google" id="ProtNLM"/>
    </source>
</evidence>
<evidence type="ECO:0000256" key="1">
    <source>
        <dbReference type="SAM" id="Phobius"/>
    </source>
</evidence>
<dbReference type="VEuPathDB" id="FungiDB:RhiirA1_502904"/>
<protein>
    <recommendedName>
        <fullName evidence="4">Myb-like domain-containing protein</fullName>
    </recommendedName>
</protein>
<keyword evidence="1" id="KW-1133">Transmembrane helix</keyword>
<dbReference type="Proteomes" id="UP000233469">
    <property type="component" value="Unassembled WGS sequence"/>
</dbReference>
<gene>
    <name evidence="2" type="ORF">RhiirC2_714846</name>
</gene>
<keyword evidence="1" id="KW-0472">Membrane</keyword>
<name>A0A2N1MXQ9_9GLOM</name>
<evidence type="ECO:0000313" key="3">
    <source>
        <dbReference type="Proteomes" id="UP000233469"/>
    </source>
</evidence>
<proteinExistence type="predicted"/>
<feature type="transmembrane region" description="Helical" evidence="1">
    <location>
        <begin position="145"/>
        <end position="173"/>
    </location>
</feature>
<dbReference type="VEuPathDB" id="FungiDB:FUN_022004"/>
<dbReference type="VEuPathDB" id="FungiDB:RhiirFUN_026028"/>
<sequence length="208" mass="25012">MGKFIKKSIKRNKIYKTMNSDGKETIKKYMTEWEEKGKIIKIPFVELSIKLRDEHKLNFEPKQFVIINHTPYSEEEKNHIYEWASKYQENGNIQWKLLQVKLETKFGKFRARNELKNIWNVKKDNLRLKVAILKRKMIKMKTIKIITLYLSPIFIIKLSESLYGLLINFFLLIKILKQKYYNPIPIGYPDRNSQLEKHVCIIFVINTK</sequence>
<reference evidence="2 3" key="1">
    <citation type="submission" date="2016-04" db="EMBL/GenBank/DDBJ databases">
        <title>Genome analyses suggest a sexual origin of heterokaryosis in a supposedly ancient asexual fungus.</title>
        <authorList>
            <person name="Ropars J."/>
            <person name="Sedzielewska K."/>
            <person name="Noel J."/>
            <person name="Charron P."/>
            <person name="Farinelli L."/>
            <person name="Marton T."/>
            <person name="Kruger M."/>
            <person name="Pelin A."/>
            <person name="Brachmann A."/>
            <person name="Corradi N."/>
        </authorList>
    </citation>
    <scope>NUCLEOTIDE SEQUENCE [LARGE SCALE GENOMIC DNA]</scope>
    <source>
        <strain evidence="2 3">C2</strain>
    </source>
</reference>